<comment type="caution">
    <text evidence="1">The sequence shown here is derived from an EMBL/GenBank/DDBJ whole genome shotgun (WGS) entry which is preliminary data.</text>
</comment>
<accession>A0A412GC57</accession>
<evidence type="ECO:0000313" key="1">
    <source>
        <dbReference type="EMBL" id="KAB4469459.1"/>
    </source>
</evidence>
<protein>
    <submittedName>
        <fullName evidence="1">Uncharacterized protein</fullName>
    </submittedName>
</protein>
<dbReference type="Proteomes" id="UP000488521">
    <property type="component" value="Unassembled WGS sequence"/>
</dbReference>
<organism evidence="1 2">
    <name type="scientific">Bacteroides thetaiotaomicron</name>
    <dbReference type="NCBI Taxonomy" id="818"/>
    <lineage>
        <taxon>Bacteria</taxon>
        <taxon>Pseudomonadati</taxon>
        <taxon>Bacteroidota</taxon>
        <taxon>Bacteroidia</taxon>
        <taxon>Bacteroidales</taxon>
        <taxon>Bacteroidaceae</taxon>
        <taxon>Bacteroides</taxon>
    </lineage>
</organism>
<name>A0A412GC57_BACT4</name>
<gene>
    <name evidence="1" type="ORF">GAN59_22075</name>
</gene>
<evidence type="ECO:0000313" key="2">
    <source>
        <dbReference type="Proteomes" id="UP000488521"/>
    </source>
</evidence>
<reference evidence="1 2" key="1">
    <citation type="journal article" date="2019" name="Nat. Med.">
        <title>A library of human gut bacterial isolates paired with longitudinal multiomics data enables mechanistic microbiome research.</title>
        <authorList>
            <person name="Poyet M."/>
            <person name="Groussin M."/>
            <person name="Gibbons S.M."/>
            <person name="Avila-Pacheco J."/>
            <person name="Jiang X."/>
            <person name="Kearney S.M."/>
            <person name="Perrotta A.R."/>
            <person name="Berdy B."/>
            <person name="Zhao S."/>
            <person name="Lieberman T.D."/>
            <person name="Swanson P.K."/>
            <person name="Smith M."/>
            <person name="Roesemann S."/>
            <person name="Alexander J.E."/>
            <person name="Rich S.A."/>
            <person name="Livny J."/>
            <person name="Vlamakis H."/>
            <person name="Clish C."/>
            <person name="Bullock K."/>
            <person name="Deik A."/>
            <person name="Scott J."/>
            <person name="Pierce K.A."/>
            <person name="Xavier R.J."/>
            <person name="Alm E.J."/>
        </authorList>
    </citation>
    <scope>NUCLEOTIDE SEQUENCE [LARGE SCALE GENOMIC DNA]</scope>
    <source>
        <strain evidence="1 2">BIOML-A156</strain>
    </source>
</reference>
<sequence length="82" mass="9479">MKEDTYENDYPKSCICQDQTLSQNPGILCDCHLPVPNYYPSGGMDYSGLHYRSYDLPVISSDTIQTQRVEEMKEISDHIMRL</sequence>
<dbReference type="EMBL" id="WCRS01000023">
    <property type="protein sequence ID" value="KAB4469459.1"/>
    <property type="molecule type" value="Genomic_DNA"/>
</dbReference>
<dbReference type="AlphaFoldDB" id="A0A412GC57"/>
<proteinExistence type="predicted"/>